<evidence type="ECO:0000256" key="1">
    <source>
        <dbReference type="ARBA" id="ARBA00022729"/>
    </source>
</evidence>
<dbReference type="InParanoid" id="A0A136JEJ1"/>
<keyword evidence="2 5" id="KW-0378">Hydrolase</keyword>
<evidence type="ECO:0000256" key="2">
    <source>
        <dbReference type="ARBA" id="ARBA00022801"/>
    </source>
</evidence>
<proteinExistence type="predicted"/>
<dbReference type="Gene3D" id="3.40.50.1820">
    <property type="entry name" value="alpha/beta hydrolase"/>
    <property type="match status" value="1"/>
</dbReference>
<dbReference type="InterPro" id="IPR029058">
    <property type="entry name" value="AB_hydrolase_fold"/>
</dbReference>
<keyword evidence="6" id="KW-1185">Reference proteome</keyword>
<organism evidence="5 6">
    <name type="scientific">Microdochium bolleyi</name>
    <dbReference type="NCBI Taxonomy" id="196109"/>
    <lineage>
        <taxon>Eukaryota</taxon>
        <taxon>Fungi</taxon>
        <taxon>Dikarya</taxon>
        <taxon>Ascomycota</taxon>
        <taxon>Pezizomycotina</taxon>
        <taxon>Sordariomycetes</taxon>
        <taxon>Xylariomycetidae</taxon>
        <taxon>Xylariales</taxon>
        <taxon>Microdochiaceae</taxon>
        <taxon>Microdochium</taxon>
    </lineage>
</organism>
<name>A0A136JEJ1_9PEZI</name>
<dbReference type="STRING" id="196109.A0A136JEJ1"/>
<dbReference type="Pfam" id="PF01764">
    <property type="entry name" value="Lipase_3"/>
    <property type="match status" value="1"/>
</dbReference>
<evidence type="ECO:0000313" key="6">
    <source>
        <dbReference type="Proteomes" id="UP000070501"/>
    </source>
</evidence>
<dbReference type="GO" id="GO:0006629">
    <property type="term" value="P:lipid metabolic process"/>
    <property type="evidence" value="ECO:0007669"/>
    <property type="project" value="InterPro"/>
</dbReference>
<dbReference type="OrthoDB" id="438440at2759"/>
<dbReference type="PANTHER" id="PTHR46640">
    <property type="entry name" value="TRIACYLGLYCEROL LIPASE, PUTATIVE (AFU_ORTHOLOGUE AFUA_6G06510)-RELATED"/>
    <property type="match status" value="1"/>
</dbReference>
<gene>
    <name evidence="5" type="ORF">Micbo1qcDRAFT_157531</name>
</gene>
<feature type="signal peptide" evidence="3">
    <location>
        <begin position="1"/>
        <end position="24"/>
    </location>
</feature>
<reference evidence="6" key="1">
    <citation type="submission" date="2016-02" db="EMBL/GenBank/DDBJ databases">
        <title>Draft genome sequence of Microdochium bolleyi, a fungal endophyte of beachgrass.</title>
        <authorList>
            <consortium name="DOE Joint Genome Institute"/>
            <person name="David A.S."/>
            <person name="May G."/>
            <person name="Haridas S."/>
            <person name="Lim J."/>
            <person name="Wang M."/>
            <person name="Labutti K."/>
            <person name="Lipzen A."/>
            <person name="Barry K."/>
            <person name="Grigoriev I.V."/>
        </authorList>
    </citation>
    <scope>NUCLEOTIDE SEQUENCE [LARGE SCALE GENOMIC DNA]</scope>
    <source>
        <strain evidence="6">J235TASD1</strain>
    </source>
</reference>
<accession>A0A136JEJ1</accession>
<feature type="chain" id="PRO_5007293703" evidence="3">
    <location>
        <begin position="25"/>
        <end position="425"/>
    </location>
</feature>
<evidence type="ECO:0000256" key="3">
    <source>
        <dbReference type="SAM" id="SignalP"/>
    </source>
</evidence>
<dbReference type="SUPFAM" id="SSF53474">
    <property type="entry name" value="alpha/beta-Hydrolases"/>
    <property type="match status" value="1"/>
</dbReference>
<protein>
    <submittedName>
        <fullName evidence="5">Alpha/Beta hydrolase protein</fullName>
    </submittedName>
</protein>
<dbReference type="InterPro" id="IPR002921">
    <property type="entry name" value="Fungal_lipase-type"/>
</dbReference>
<feature type="domain" description="Fungal lipase-type" evidence="4">
    <location>
        <begin position="140"/>
        <end position="300"/>
    </location>
</feature>
<evidence type="ECO:0000313" key="5">
    <source>
        <dbReference type="EMBL" id="KXJ95546.1"/>
    </source>
</evidence>
<sequence length="425" mass="46429">MLRSVWTTLLVASSLLHHVPATSALAVEPRRGAQVQQHLLSNTKDRASLAVPAAAPAPKHKGISVPFFASLERLSRLVDIAYCVGSLPGLSKPFSCASRCRDFPTLSLITTWNTGILMSDSCGYVAVDNSFHGTGSGAIIVAFRGTYSIANTVVDLSTVPQAYVPYLSPKDGGDKPPKEPQNRCTNCTVHMGFLSSWKAARDDVLPTLKLLHDQYPDYPIHLLGHSLGGAVAALAALEIKVILGWENVVVTTFGEPRVGNRGFVRYIDAVFDLNNASNPVETQAYRRLTHADDPIPLLPLSEWGYMSHAGEIFISKSSLSPEPEDIWPCAGDYDPDCIAGSAGEPTVARFLSEQDDDEEEAAAQVLEDESTLNTRSWALPARYKLWQLFFAHRDYFWRLGVCLPGGDPLDWGKDRYPDTTTGDEL</sequence>
<dbReference type="InterPro" id="IPR051299">
    <property type="entry name" value="AB_hydrolase_lip/est"/>
</dbReference>
<dbReference type="CDD" id="cd00519">
    <property type="entry name" value="Lipase_3"/>
    <property type="match status" value="1"/>
</dbReference>
<keyword evidence="1 3" id="KW-0732">Signal</keyword>
<dbReference type="EMBL" id="KQ964246">
    <property type="protein sequence ID" value="KXJ95546.1"/>
    <property type="molecule type" value="Genomic_DNA"/>
</dbReference>
<dbReference type="PANTHER" id="PTHR46640:SF1">
    <property type="entry name" value="FUNGAL LIPASE-LIKE DOMAIN-CONTAINING PROTEIN-RELATED"/>
    <property type="match status" value="1"/>
</dbReference>
<evidence type="ECO:0000259" key="4">
    <source>
        <dbReference type="Pfam" id="PF01764"/>
    </source>
</evidence>
<dbReference type="AlphaFoldDB" id="A0A136JEJ1"/>
<dbReference type="Proteomes" id="UP000070501">
    <property type="component" value="Unassembled WGS sequence"/>
</dbReference>
<dbReference type="GO" id="GO:0016787">
    <property type="term" value="F:hydrolase activity"/>
    <property type="evidence" value="ECO:0007669"/>
    <property type="project" value="UniProtKB-KW"/>
</dbReference>